<dbReference type="EMBL" id="OFSQ01000009">
    <property type="protein sequence ID" value="SOY48025.1"/>
    <property type="molecule type" value="Genomic_DNA"/>
</dbReference>
<dbReference type="AlphaFoldDB" id="A0A375BMT1"/>
<feature type="transmembrane region" description="Helical" evidence="1">
    <location>
        <begin position="133"/>
        <end position="156"/>
    </location>
</feature>
<gene>
    <name evidence="2" type="ORF">CBM2587_A170091</name>
</gene>
<organism evidence="2">
    <name type="scientific">Cupriavidus taiwanensis</name>
    <dbReference type="NCBI Taxonomy" id="164546"/>
    <lineage>
        <taxon>Bacteria</taxon>
        <taxon>Pseudomonadati</taxon>
        <taxon>Pseudomonadota</taxon>
        <taxon>Betaproteobacteria</taxon>
        <taxon>Burkholderiales</taxon>
        <taxon>Burkholderiaceae</taxon>
        <taxon>Cupriavidus</taxon>
    </lineage>
</organism>
<feature type="transmembrane region" description="Helical" evidence="1">
    <location>
        <begin position="233"/>
        <end position="252"/>
    </location>
</feature>
<sequence length="266" mass="27085">MPSLISALSFCRRSSSSSSVPCWVEANSLSRAFSLALRSLAFCFSVFGATAGVAAGRVSFSKNSSVTSSVVLSSCCISALGLRPRFFGSGLIAGAAGRSDATDAGVAARALVAVAAAPCLAPPLLAPAAAARLLSTSVFCCFATVILLPFTGADAAADAATLPLVLALLPLSRAEVEAFVFSDVRVLVGVVTAGACARRTDFDGADRAGVLTVAVDVFAAVVFTDALPLPDWGALEVTLSVALAFAIGTLTFTRTGERFRNPNRLL</sequence>
<evidence type="ECO:0000313" key="2">
    <source>
        <dbReference type="EMBL" id="SOY48025.1"/>
    </source>
</evidence>
<protein>
    <submittedName>
        <fullName evidence="2">Uncharacterized protein</fullName>
    </submittedName>
</protein>
<name>A0A375BMT1_9BURK</name>
<proteinExistence type="predicted"/>
<dbReference type="Proteomes" id="UP000256780">
    <property type="component" value="Chromosome CBM2587_a"/>
</dbReference>
<keyword evidence="1" id="KW-0472">Membrane</keyword>
<reference evidence="2" key="1">
    <citation type="submission" date="2018-01" db="EMBL/GenBank/DDBJ databases">
        <authorList>
            <person name="Clerissi C."/>
        </authorList>
    </citation>
    <scope>NUCLEOTIDE SEQUENCE</scope>
    <source>
        <strain evidence="2">Cupriavidus sp. LMG 19464</strain>
    </source>
</reference>
<keyword evidence="1" id="KW-0812">Transmembrane</keyword>
<evidence type="ECO:0000256" key="1">
    <source>
        <dbReference type="SAM" id="Phobius"/>
    </source>
</evidence>
<accession>A0A375BMT1</accession>
<comment type="caution">
    <text evidence="2">The sequence shown here is derived from an EMBL/GenBank/DDBJ whole genome shotgun (WGS) entry which is preliminary data.</text>
</comment>
<keyword evidence="1" id="KW-1133">Transmembrane helix</keyword>
<feature type="transmembrane region" description="Helical" evidence="1">
    <location>
        <begin position="208"/>
        <end position="227"/>
    </location>
</feature>